<gene>
    <name evidence="2" type="primary">mshD_2</name>
    <name evidence="2" type="ORF">BN1080_00759</name>
</gene>
<dbReference type="Proteomes" id="UP000043699">
    <property type="component" value="Unassembled WGS sequence"/>
</dbReference>
<evidence type="ECO:0000313" key="2">
    <source>
        <dbReference type="EMBL" id="CEG21840.1"/>
    </source>
</evidence>
<dbReference type="AlphaFoldDB" id="A0A098EJ49"/>
<feature type="domain" description="N-acetyltransferase" evidence="1">
    <location>
        <begin position="151"/>
        <end position="281"/>
    </location>
</feature>
<reference evidence="2 3" key="1">
    <citation type="submission" date="2014-09" db="EMBL/GenBank/DDBJ databases">
        <authorList>
            <person name="Urmite Genomes Urmite Genomes"/>
        </authorList>
    </citation>
    <scope>NUCLEOTIDE SEQUENCE [LARGE SCALE GENOMIC DNA]</scope>
    <source>
        <strain evidence="2 3">ES2</strain>
    </source>
</reference>
<dbReference type="PROSITE" id="PS51186">
    <property type="entry name" value="GNAT"/>
    <property type="match status" value="2"/>
</dbReference>
<proteinExistence type="predicted"/>
<sequence length="281" mass="31731">MNISLSIESFPLDSYTIQDMKQLLREFEEDYRGVLQEASWSQPNVRGFAVLAYTEDGRLIGFATSVDIVNLHHYEWSVLVHPEYRRMSIGSALADGIHHGHAQRQADAQHAAFIENPDAEKFLQSLGYEPDFKEIQMAADALKEMALPEGLAILPFEGPIEELEPLLVSAFDEGILPVIAFNQAEEGREIWVMKKDGELVATATLVQEEGALWLTAFAVDPSQQRKGYGKAFLLWSRYMAHVQGMEQIMLDVETANDALHVYQKAQFEPVQTIAYWTKQKA</sequence>
<dbReference type="GO" id="GO:0008999">
    <property type="term" value="F:protein-N-terminal-alanine acetyltransferase activity"/>
    <property type="evidence" value="ECO:0007669"/>
    <property type="project" value="TreeGrafter"/>
</dbReference>
<keyword evidence="3" id="KW-1185">Reference proteome</keyword>
<protein>
    <submittedName>
        <fullName evidence="2">Mycothiol acetyltransferase</fullName>
    </submittedName>
</protein>
<dbReference type="PANTHER" id="PTHR43617">
    <property type="entry name" value="L-AMINO ACID N-ACETYLTRANSFERASE"/>
    <property type="match status" value="1"/>
</dbReference>
<dbReference type="CDD" id="cd04301">
    <property type="entry name" value="NAT_SF"/>
    <property type="match status" value="2"/>
</dbReference>
<accession>A0A098EJ49</accession>
<dbReference type="InterPro" id="IPR016181">
    <property type="entry name" value="Acyl_CoA_acyltransferase"/>
</dbReference>
<name>A0A098EJ49_9BACL</name>
<dbReference type="SUPFAM" id="SSF55729">
    <property type="entry name" value="Acyl-CoA N-acyltransferases (Nat)"/>
    <property type="match status" value="1"/>
</dbReference>
<dbReference type="PANTHER" id="PTHR43617:SF20">
    <property type="entry name" value="N-ALPHA-ACETYLTRANSFERASE RIMI"/>
    <property type="match status" value="1"/>
</dbReference>
<dbReference type="Pfam" id="PF00583">
    <property type="entry name" value="Acetyltransf_1"/>
    <property type="match status" value="2"/>
</dbReference>
<dbReference type="InterPro" id="IPR050276">
    <property type="entry name" value="MshD_Acetyltransferase"/>
</dbReference>
<dbReference type="OrthoDB" id="7163760at2"/>
<evidence type="ECO:0000313" key="3">
    <source>
        <dbReference type="Proteomes" id="UP000043699"/>
    </source>
</evidence>
<feature type="domain" description="N-acetyltransferase" evidence="1">
    <location>
        <begin position="10"/>
        <end position="148"/>
    </location>
</feature>
<keyword evidence="2" id="KW-0808">Transferase</keyword>
<dbReference type="RefSeq" id="WP_052650596.1">
    <property type="nucleotide sequence ID" value="NZ_CCXS01000001.1"/>
</dbReference>
<organism evidence="2 3">
    <name type="scientific">Planococcus massiliensis</name>
    <dbReference type="NCBI Taxonomy" id="1499687"/>
    <lineage>
        <taxon>Bacteria</taxon>
        <taxon>Bacillati</taxon>
        <taxon>Bacillota</taxon>
        <taxon>Bacilli</taxon>
        <taxon>Bacillales</taxon>
        <taxon>Caryophanaceae</taxon>
        <taxon>Planococcus</taxon>
    </lineage>
</organism>
<dbReference type="InterPro" id="IPR000182">
    <property type="entry name" value="GNAT_dom"/>
</dbReference>
<dbReference type="Gene3D" id="3.40.630.30">
    <property type="match status" value="1"/>
</dbReference>
<evidence type="ECO:0000259" key="1">
    <source>
        <dbReference type="PROSITE" id="PS51186"/>
    </source>
</evidence>
<dbReference type="EMBL" id="CCXS01000001">
    <property type="protein sequence ID" value="CEG21840.1"/>
    <property type="molecule type" value="Genomic_DNA"/>
</dbReference>
<dbReference type="STRING" id="1499687.BN1080_00759"/>